<feature type="compositionally biased region" description="Basic and acidic residues" evidence="1">
    <location>
        <begin position="2000"/>
        <end position="2010"/>
    </location>
</feature>
<dbReference type="PANTHER" id="PTHR21254:SF1">
    <property type="entry name" value="C2 DOMAIN-CONTAINING PROTEIN 3"/>
    <property type="match status" value="1"/>
</dbReference>
<feature type="compositionally biased region" description="Low complexity" evidence="1">
    <location>
        <begin position="2013"/>
        <end position="2025"/>
    </location>
</feature>
<proteinExistence type="predicted"/>
<feature type="region of interest" description="Disordered" evidence="1">
    <location>
        <begin position="1015"/>
        <end position="1039"/>
    </location>
</feature>
<dbReference type="Pfam" id="PF00168">
    <property type="entry name" value="C2"/>
    <property type="match status" value="3"/>
</dbReference>
<gene>
    <name evidence="3" type="ORF">CVLEPA_LOCUS18148</name>
</gene>
<feature type="region of interest" description="Disordered" evidence="1">
    <location>
        <begin position="2077"/>
        <end position="2242"/>
    </location>
</feature>
<feature type="compositionally biased region" description="Low complexity" evidence="1">
    <location>
        <begin position="202"/>
        <end position="218"/>
    </location>
</feature>
<feature type="compositionally biased region" description="Polar residues" evidence="1">
    <location>
        <begin position="340"/>
        <end position="352"/>
    </location>
</feature>
<feature type="compositionally biased region" description="Basic and acidic residues" evidence="1">
    <location>
        <begin position="2179"/>
        <end position="2190"/>
    </location>
</feature>
<dbReference type="Gene3D" id="2.60.40.150">
    <property type="entry name" value="C2 domain"/>
    <property type="match status" value="3"/>
</dbReference>
<feature type="region of interest" description="Disordered" evidence="1">
    <location>
        <begin position="339"/>
        <end position="367"/>
    </location>
</feature>
<evidence type="ECO:0000256" key="1">
    <source>
        <dbReference type="SAM" id="MobiDB-lite"/>
    </source>
</evidence>
<evidence type="ECO:0000313" key="3">
    <source>
        <dbReference type="EMBL" id="CAK8686189.1"/>
    </source>
</evidence>
<dbReference type="PANTHER" id="PTHR21254">
    <property type="entry name" value="C2 DOMAIN-CONTAINING PROTEIN 3"/>
    <property type="match status" value="1"/>
</dbReference>
<dbReference type="SMART" id="SM00239">
    <property type="entry name" value="C2"/>
    <property type="match status" value="3"/>
</dbReference>
<dbReference type="CDD" id="cd00030">
    <property type="entry name" value="C2"/>
    <property type="match status" value="2"/>
</dbReference>
<feature type="compositionally biased region" description="Low complexity" evidence="1">
    <location>
        <begin position="1578"/>
        <end position="1587"/>
    </location>
</feature>
<dbReference type="SUPFAM" id="SSF49562">
    <property type="entry name" value="C2 domain (Calcium/lipid-binding domain, CaLB)"/>
    <property type="match status" value="3"/>
</dbReference>
<feature type="region of interest" description="Disordered" evidence="1">
    <location>
        <begin position="474"/>
        <end position="507"/>
    </location>
</feature>
<comment type="caution">
    <text evidence="3">The sequence shown here is derived from an EMBL/GenBank/DDBJ whole genome shotgun (WGS) entry which is preliminary data.</text>
</comment>
<feature type="compositionally biased region" description="Polar residues" evidence="1">
    <location>
        <begin position="176"/>
        <end position="190"/>
    </location>
</feature>
<name>A0ABP0G6C3_CLALP</name>
<evidence type="ECO:0000259" key="2">
    <source>
        <dbReference type="PROSITE" id="PS50004"/>
    </source>
</evidence>
<dbReference type="InterPro" id="IPR000008">
    <property type="entry name" value="C2_dom"/>
</dbReference>
<sequence length="2316" mass="254479">MDKSEGRGRRRRRAEYVDVVPTTDLPPLVEGELRCFLFVTIGKLVWGSIVPSRTPPASPAYIRLRWWGEASDGTIFRPEGMTGKCPVRSRGQFCVRSGPKQIAAYFNDMGSATFDVLSSPKSLPIGRVQVPGVGSLSSDNPIRGYFPIISASSRKLGELHVSMSFKSLKGAFDNGSDTATDGSMSARSFTASGGRNRRSRSRASSIGSARSRSSSRGSIVNQRFRSRSNSSSRRAKRVTSSGRRSRSRSVDSKASAASQRSRTGSARNTESVEIPTPRGIDALLERNGHDLYAPARKDLTNIDSVPINTTVSSSKPTQSVHYDAISDLLSRGKRLRDEITQSATSAHSPSSPRRQESIPPQSVPLPIQHPISSVPYPAQPFCPQPSPEVDLSMLPQICRNPPAKVQHLKTDPELRIVDMVLRAKGIKPDDSLYSANMSDVSSPPASMVSDLDDPLHDQSILHHLFYQHQALPVGDTAPTSEKSPHREDEKHAVAPTAGFHGNQGDITQLSEERLRRVHLARVFIRSLQFASSTDSDEETSNKLDVGKKGIAKWKKVKPPTPAMSSVKKKAGTFFVEYKFPFTSNSQRHPSMTSSSHEVTRVASRKSTAGGLVKFDQHSVFSISFDSRAVTRWSNDNIEFVVYHRKPKDKKALVVGVATLPLRYVIESKTLSISDDIDVVRRSPGKNIAASLKVSVELAADTKDLPTQMSPVKKPRFMDEPTPYTVTKILPADERTNWTSTNKPAAREAPQNEADVPRVCIVSDAHMADEAVCPRVASALLYLYIVLKEARDIPATRVQCGLGMGKLCTPNVYLVCRTFASDDVTKTGVVWNTSNPKFDFSQVSPVKIDQGLFARMRDNFMVVEVWTRVASGSKFSDKLMGLAKISLHLFYQSLKDPEIARAVLASQYPLISVDGFQPIVDLFTGQERGKIQVLLALGTQAQINSLRKVKEFDKENAMQCHHLAGEKREDDDLEVKSPRQHSFEVAIDGLRGFNPPSGQSWGEGDCFIEYNFPTQRRRQDEEKMSESHDGSTTDEDNTELASMQSYRTSTTLCVPDPKFEFVKQHLFLPPPSIPIQRIILSACSGVGKYPGGGIPFEVWTRSYYPNVRDQLLAKGCLPAAKVCALVTMRKGKASKEIFQVPLEFVDPVPRSRSAGDLSVTVKYKSSGSTECNQPPLEFSKTVKLQVAVLQACGLKAAARLAASVASDSELEYCAGVGVNSYVVVKPSFLPQDKPHETRCVARTFTPDYNHHFELSCPVVSYHESVTPIGLSELLADGCIEIEIWHKPAPEEELRKPQTGRDVLLGRARIPTCGLLTRTTGCSGWYPITSLESLRHKSTVTIGAVELEMTFSTRNDLELVLRAAKAIGWKPKSQSELSSLLVPDLNSVLQPIHEVVVSEGHVTTCITITNAWLPKHALMRSGFDEIDKRSHIYVRYKFYDNDSVTSSLCPVIGHGSRKPTNHDDVISIKLAHRKSFLCRPTQPFVWYLREERLELQVWLSNSRTGRSKRPLTSDRLLGSTRVGMSGVLAGGLHKQQHISGLFHLHKAGVDDLGEASIRVYLSVTPGDQTRPHDDDDLDESTTTLSSSSEQAPSSGKVLEVTAADGDETKPKQIEVDDETFSAVVSVERAMHLPPLSPSSDETNSTSRPSCYITYPVAASSDEVVSTKVVPQSTCPVWEDAREVKLERKLLLKVGGNLLFRVWHRAGGGEEMSDRMIGFVTVDLSILNAGFRAVNGWYNILDIHGNCQGQLKVAITPTSDFSELSRKIESSEFISGNRALHSVPLLGPVETPSGSMYYPGVKSSQQTVGSTCTMSDNMAGLTHLITAPSVPMPSLLKRNQKSCLLGTLQRQMQELDEIKKNFEQRRITANYFIDHLHLTSLPTTTNPTYTSVKSSMTSQVTCYAAADGLAPVDISESEEVAQKYPTSSVDSLMPSSGPKQPTVHMSLFKPGKDAMDVYEDAAALSDNELSDLEFVQPKNLNTQSALFAVDAQVIKVDLKEEDARERPLDDELSRISNNSNSEVSETNNTSLWLSASTSRIGDVSIPGESPHIELSEGDFPDLSPVTLRLRRKDVVERDPVLMEEQNDFELEDVSPGNDGSDAQATSDPDEKSPDADLPADYDEAVVSDADVVSSREDGSPTSMQEEDAESKDSSPTQDELSSDDEDDGSTDKGLLEEVESDDGQHPDDTSSDKYEEEESPGTSSEVEGSDVGGCSESSFPRDQDQVMTSSAPLPSSRGIQLPSFFPPRQDLVASMRALQAITTEQQQKLLRSNSSEDKENSASPSTGSKSRRKITKPTSFTKEQTERLARIFNTKYTSS</sequence>
<feature type="compositionally biased region" description="Polar residues" evidence="1">
    <location>
        <begin position="259"/>
        <end position="271"/>
    </location>
</feature>
<feature type="region of interest" description="Disordered" evidence="1">
    <location>
        <begin position="1561"/>
        <end position="1595"/>
    </location>
</feature>
<feature type="domain" description="C2" evidence="2">
    <location>
        <begin position="763"/>
        <end position="899"/>
    </location>
</feature>
<dbReference type="EMBL" id="CAWYQH010000102">
    <property type="protein sequence ID" value="CAK8686189.1"/>
    <property type="molecule type" value="Genomic_DNA"/>
</dbReference>
<feature type="region of interest" description="Disordered" evidence="1">
    <location>
        <begin position="2263"/>
        <end position="2316"/>
    </location>
</feature>
<feature type="region of interest" description="Disordered" evidence="1">
    <location>
        <begin position="176"/>
        <end position="279"/>
    </location>
</feature>
<dbReference type="InterPro" id="IPR035892">
    <property type="entry name" value="C2_domain_sf"/>
</dbReference>
<dbReference type="InterPro" id="IPR057537">
    <property type="entry name" value="C2_C2CD3_N"/>
</dbReference>
<feature type="compositionally biased region" description="Basic and acidic residues" evidence="1">
    <location>
        <begin position="1016"/>
        <end position="1030"/>
    </location>
</feature>
<feature type="domain" description="C2" evidence="2">
    <location>
        <begin position="1601"/>
        <end position="1735"/>
    </location>
</feature>
<feature type="compositionally biased region" description="Basic residues" evidence="1">
    <location>
        <begin position="233"/>
        <end position="247"/>
    </location>
</feature>
<dbReference type="PROSITE" id="PS50004">
    <property type="entry name" value="C2"/>
    <property type="match status" value="3"/>
</dbReference>
<feature type="domain" description="C2" evidence="2">
    <location>
        <begin position="1152"/>
        <end position="1324"/>
    </location>
</feature>
<reference evidence="3 4" key="1">
    <citation type="submission" date="2024-02" db="EMBL/GenBank/DDBJ databases">
        <authorList>
            <person name="Daric V."/>
            <person name="Darras S."/>
        </authorList>
    </citation>
    <scope>NUCLEOTIDE SEQUENCE [LARGE SCALE GENOMIC DNA]</scope>
</reference>
<organism evidence="3 4">
    <name type="scientific">Clavelina lepadiformis</name>
    <name type="common">Light-bulb sea squirt</name>
    <name type="synonym">Ascidia lepadiformis</name>
    <dbReference type="NCBI Taxonomy" id="159417"/>
    <lineage>
        <taxon>Eukaryota</taxon>
        <taxon>Metazoa</taxon>
        <taxon>Chordata</taxon>
        <taxon>Tunicata</taxon>
        <taxon>Ascidiacea</taxon>
        <taxon>Aplousobranchia</taxon>
        <taxon>Clavelinidae</taxon>
        <taxon>Clavelina</taxon>
    </lineage>
</organism>
<feature type="region of interest" description="Disordered" evidence="1">
    <location>
        <begin position="2000"/>
        <end position="2025"/>
    </location>
</feature>
<accession>A0ABP0G6C3</accession>
<feature type="compositionally biased region" description="Basic and acidic residues" evidence="1">
    <location>
        <begin position="482"/>
        <end position="492"/>
    </location>
</feature>
<keyword evidence="4" id="KW-1185">Reference proteome</keyword>
<dbReference type="Pfam" id="PF25339">
    <property type="entry name" value="C2_C2CD3_N"/>
    <property type="match status" value="1"/>
</dbReference>
<protein>
    <recommendedName>
        <fullName evidence="2">C2 domain-containing protein</fullName>
    </recommendedName>
</protein>
<evidence type="ECO:0000313" key="4">
    <source>
        <dbReference type="Proteomes" id="UP001642483"/>
    </source>
</evidence>
<dbReference type="Proteomes" id="UP001642483">
    <property type="component" value="Unassembled WGS sequence"/>
</dbReference>